<comment type="function">
    <text evidence="12">S-adenosyl-L-methionine-dependent guanine N(1)-methyltransferase that catalyzes the formation of N(1)-methylguanine at position 9 (m1G9) in tRNAs. Probably not able to catalyze formation of N(1)-methyladenine at position 9 (m1A9) in tRNAs.</text>
</comment>
<evidence type="ECO:0000256" key="12">
    <source>
        <dbReference type="ARBA" id="ARBA00045240"/>
    </source>
</evidence>
<keyword evidence="4" id="KW-0288">FMN</keyword>
<evidence type="ECO:0000256" key="4">
    <source>
        <dbReference type="ARBA" id="ARBA00022643"/>
    </source>
</evidence>
<comment type="similarity">
    <text evidence="11">Belongs to the Dus family. Dus1 subfamily.</text>
</comment>
<dbReference type="InterPro" id="IPR038459">
    <property type="entry name" value="MT_TRM10-typ_sf"/>
</dbReference>
<keyword evidence="8" id="KW-0521">NADP</keyword>
<dbReference type="InterPro" id="IPR047911">
    <property type="entry name" value="Trm10_B_MTase_dom"/>
</dbReference>
<comment type="catalytic activity">
    <reaction evidence="16">
        <text>5,6-dihydrouridine(16) in tRNA + NAD(+) = uridine(16) in tRNA + NADH + H(+)</text>
        <dbReference type="Rhea" id="RHEA:53380"/>
        <dbReference type="Rhea" id="RHEA-COMP:13543"/>
        <dbReference type="Rhea" id="RHEA-COMP:13544"/>
        <dbReference type="ChEBI" id="CHEBI:15378"/>
        <dbReference type="ChEBI" id="CHEBI:57540"/>
        <dbReference type="ChEBI" id="CHEBI:57945"/>
        <dbReference type="ChEBI" id="CHEBI:65315"/>
        <dbReference type="ChEBI" id="CHEBI:74443"/>
        <dbReference type="EC" id="1.3.1.88"/>
    </reaction>
    <physiologicalReaction direction="right-to-left" evidence="16">
        <dbReference type="Rhea" id="RHEA:53382"/>
    </physiologicalReaction>
</comment>
<evidence type="ECO:0000256" key="10">
    <source>
        <dbReference type="ARBA" id="ARBA00023027"/>
    </source>
</evidence>
<name>A0ABP0F5I0_CLALP</name>
<evidence type="ECO:0000256" key="13">
    <source>
        <dbReference type="ARBA" id="ARBA00047287"/>
    </source>
</evidence>
<evidence type="ECO:0000259" key="19">
    <source>
        <dbReference type="PROSITE" id="PS51675"/>
    </source>
</evidence>
<dbReference type="PANTHER" id="PTHR11082">
    <property type="entry name" value="TRNA-DIHYDROURIDINE SYNTHASE"/>
    <property type="match status" value="1"/>
</dbReference>
<feature type="region of interest" description="Disordered" evidence="18">
    <location>
        <begin position="352"/>
        <end position="407"/>
    </location>
</feature>
<dbReference type="Gene3D" id="3.20.20.70">
    <property type="entry name" value="Aldolase class I"/>
    <property type="match status" value="1"/>
</dbReference>
<accession>A0ABP0F5I0</accession>
<keyword evidence="9" id="KW-0560">Oxidoreductase</keyword>
<comment type="catalytic activity">
    <reaction evidence="14">
        <text>5,6-dihydrouridine(16) in tRNA + NADP(+) = uridine(16) in tRNA + NADPH + H(+)</text>
        <dbReference type="Rhea" id="RHEA:53376"/>
        <dbReference type="Rhea" id="RHEA-COMP:13543"/>
        <dbReference type="Rhea" id="RHEA-COMP:13544"/>
        <dbReference type="ChEBI" id="CHEBI:15378"/>
        <dbReference type="ChEBI" id="CHEBI:57783"/>
        <dbReference type="ChEBI" id="CHEBI:58349"/>
        <dbReference type="ChEBI" id="CHEBI:65315"/>
        <dbReference type="ChEBI" id="CHEBI:74443"/>
        <dbReference type="EC" id="1.3.1.88"/>
    </reaction>
    <physiologicalReaction direction="right-to-left" evidence="14">
        <dbReference type="Rhea" id="RHEA:53378"/>
    </physiologicalReaction>
</comment>
<dbReference type="PROSITE" id="PS01136">
    <property type="entry name" value="UPF0034"/>
    <property type="match status" value="1"/>
</dbReference>
<evidence type="ECO:0000256" key="8">
    <source>
        <dbReference type="ARBA" id="ARBA00022857"/>
    </source>
</evidence>
<dbReference type="Pfam" id="PF01207">
    <property type="entry name" value="Dus"/>
    <property type="match status" value="1"/>
</dbReference>
<dbReference type="InterPro" id="IPR035587">
    <property type="entry name" value="DUS-like_FMN-bd"/>
</dbReference>
<comment type="catalytic activity">
    <reaction evidence="13">
        <text>5,6-dihydrouridine(17) in tRNA + NAD(+) = uridine(17) in tRNA + NADH + H(+)</text>
        <dbReference type="Rhea" id="RHEA:53372"/>
        <dbReference type="Rhea" id="RHEA-COMP:13541"/>
        <dbReference type="Rhea" id="RHEA-COMP:13542"/>
        <dbReference type="ChEBI" id="CHEBI:15378"/>
        <dbReference type="ChEBI" id="CHEBI:57540"/>
        <dbReference type="ChEBI" id="CHEBI:57945"/>
        <dbReference type="ChEBI" id="CHEBI:65315"/>
        <dbReference type="ChEBI" id="CHEBI:74443"/>
        <dbReference type="EC" id="1.3.1.88"/>
    </reaction>
    <physiologicalReaction direction="right-to-left" evidence="13">
        <dbReference type="Rhea" id="RHEA:53374"/>
    </physiologicalReaction>
</comment>
<gene>
    <name evidence="20" type="ORF">CVLEPA_LOCUS4608</name>
</gene>
<dbReference type="InterPro" id="IPR028564">
    <property type="entry name" value="MT_TRM10-typ"/>
</dbReference>
<feature type="domain" description="SAM-dependent MTase TRM10-type" evidence="19">
    <location>
        <begin position="429"/>
        <end position="628"/>
    </location>
</feature>
<evidence type="ECO:0000256" key="5">
    <source>
        <dbReference type="ARBA" id="ARBA00022679"/>
    </source>
</evidence>
<comment type="catalytic activity">
    <reaction evidence="15">
        <text>guanosine(9) in tRNA + S-adenosyl-L-methionine = N(1)-methylguanosine(9) in tRNA + S-adenosyl-L-homocysteine + H(+)</text>
        <dbReference type="Rhea" id="RHEA:43156"/>
        <dbReference type="Rhea" id="RHEA-COMP:10367"/>
        <dbReference type="Rhea" id="RHEA-COMP:10368"/>
        <dbReference type="ChEBI" id="CHEBI:15378"/>
        <dbReference type="ChEBI" id="CHEBI:57856"/>
        <dbReference type="ChEBI" id="CHEBI:59789"/>
        <dbReference type="ChEBI" id="CHEBI:73542"/>
        <dbReference type="ChEBI" id="CHEBI:74269"/>
        <dbReference type="EC" id="2.1.1.221"/>
    </reaction>
</comment>
<dbReference type="PANTHER" id="PTHR11082:SF5">
    <property type="entry name" value="TRNA-DIHYDROURIDINE(16_17) SYNTHASE [NAD(P)(+)]-LIKE"/>
    <property type="match status" value="1"/>
</dbReference>
<evidence type="ECO:0000256" key="14">
    <source>
        <dbReference type="ARBA" id="ARBA00047652"/>
    </source>
</evidence>
<feature type="compositionally biased region" description="Basic residues" evidence="18">
    <location>
        <begin position="373"/>
        <end position="390"/>
    </location>
</feature>
<evidence type="ECO:0000256" key="15">
    <source>
        <dbReference type="ARBA" id="ARBA00048434"/>
    </source>
</evidence>
<keyword evidence="10" id="KW-0520">NAD</keyword>
<keyword evidence="6" id="KW-0949">S-adenosyl-L-methionine</keyword>
<dbReference type="CDD" id="cd18100">
    <property type="entry name" value="Trm10euk_B"/>
    <property type="match status" value="1"/>
</dbReference>
<evidence type="ECO:0000256" key="6">
    <source>
        <dbReference type="ARBA" id="ARBA00022691"/>
    </source>
</evidence>
<evidence type="ECO:0000256" key="7">
    <source>
        <dbReference type="ARBA" id="ARBA00022694"/>
    </source>
</evidence>
<keyword evidence="5" id="KW-0808">Transferase</keyword>
<evidence type="ECO:0000256" key="18">
    <source>
        <dbReference type="SAM" id="MobiDB-lite"/>
    </source>
</evidence>
<feature type="compositionally biased region" description="Basic and acidic residues" evidence="18">
    <location>
        <begin position="391"/>
        <end position="407"/>
    </location>
</feature>
<proteinExistence type="inferred from homology"/>
<organism evidence="20 21">
    <name type="scientific">Clavelina lepadiformis</name>
    <name type="common">Light-bulb sea squirt</name>
    <name type="synonym">Ascidia lepadiformis</name>
    <dbReference type="NCBI Taxonomy" id="159417"/>
    <lineage>
        <taxon>Eukaryota</taxon>
        <taxon>Metazoa</taxon>
        <taxon>Chordata</taxon>
        <taxon>Tunicata</taxon>
        <taxon>Ascidiacea</taxon>
        <taxon>Aplousobranchia</taxon>
        <taxon>Clavelinidae</taxon>
        <taxon>Clavelina</taxon>
    </lineage>
</organism>
<dbReference type="EMBL" id="CAWYQH010000013">
    <property type="protein sequence ID" value="CAK8674963.1"/>
    <property type="molecule type" value="Genomic_DNA"/>
</dbReference>
<evidence type="ECO:0000313" key="21">
    <source>
        <dbReference type="Proteomes" id="UP001642483"/>
    </source>
</evidence>
<evidence type="ECO:0000313" key="20">
    <source>
        <dbReference type="EMBL" id="CAK8674963.1"/>
    </source>
</evidence>
<protein>
    <recommendedName>
        <fullName evidence="19">SAM-dependent MTase TRM10-type domain-containing protein</fullName>
    </recommendedName>
</protein>
<dbReference type="Proteomes" id="UP001642483">
    <property type="component" value="Unassembled WGS sequence"/>
</dbReference>
<keyword evidence="3" id="KW-0285">Flavoprotein</keyword>
<dbReference type="InterPro" id="IPR018517">
    <property type="entry name" value="tRNA_hU_synthase_CS"/>
</dbReference>
<evidence type="ECO:0000256" key="2">
    <source>
        <dbReference type="ARBA" id="ARBA00022603"/>
    </source>
</evidence>
<evidence type="ECO:0000256" key="16">
    <source>
        <dbReference type="ARBA" id="ARBA00048934"/>
    </source>
</evidence>
<evidence type="ECO:0000256" key="11">
    <source>
        <dbReference type="ARBA" id="ARBA00038313"/>
    </source>
</evidence>
<reference evidence="20 21" key="1">
    <citation type="submission" date="2024-02" db="EMBL/GenBank/DDBJ databases">
        <authorList>
            <person name="Daric V."/>
            <person name="Darras S."/>
        </authorList>
    </citation>
    <scope>NUCLEOTIDE SEQUENCE [LARGE SCALE GENOMIC DNA]</scope>
</reference>
<evidence type="ECO:0000256" key="9">
    <source>
        <dbReference type="ARBA" id="ARBA00023002"/>
    </source>
</evidence>
<dbReference type="SUPFAM" id="SSF51395">
    <property type="entry name" value="FMN-linked oxidoreductases"/>
    <property type="match status" value="1"/>
</dbReference>
<evidence type="ECO:0000256" key="3">
    <source>
        <dbReference type="ARBA" id="ARBA00022630"/>
    </source>
</evidence>
<dbReference type="Gene3D" id="3.40.1280.30">
    <property type="match status" value="1"/>
</dbReference>
<keyword evidence="21" id="KW-1185">Reference proteome</keyword>
<dbReference type="CDD" id="cd02801">
    <property type="entry name" value="DUS_like_FMN"/>
    <property type="match status" value="1"/>
</dbReference>
<dbReference type="InterPro" id="IPR013785">
    <property type="entry name" value="Aldolase_TIM"/>
</dbReference>
<comment type="cofactor">
    <cofactor evidence="1">
        <name>FMN</name>
        <dbReference type="ChEBI" id="CHEBI:58210"/>
    </cofactor>
</comment>
<keyword evidence="7" id="KW-0819">tRNA processing</keyword>
<keyword evidence="2" id="KW-0489">Methyltransferase</keyword>
<comment type="catalytic activity">
    <reaction evidence="17">
        <text>5,6-dihydrouridine(17) in tRNA + NADP(+) = uridine(17) in tRNA + NADPH + H(+)</text>
        <dbReference type="Rhea" id="RHEA:53368"/>
        <dbReference type="Rhea" id="RHEA-COMP:13541"/>
        <dbReference type="Rhea" id="RHEA-COMP:13542"/>
        <dbReference type="ChEBI" id="CHEBI:15378"/>
        <dbReference type="ChEBI" id="CHEBI:57783"/>
        <dbReference type="ChEBI" id="CHEBI:58349"/>
        <dbReference type="ChEBI" id="CHEBI:65315"/>
        <dbReference type="ChEBI" id="CHEBI:74443"/>
        <dbReference type="EC" id="1.3.1.88"/>
    </reaction>
    <physiologicalReaction direction="right-to-left" evidence="17">
        <dbReference type="Rhea" id="RHEA:53370"/>
    </physiologicalReaction>
</comment>
<evidence type="ECO:0000256" key="17">
    <source>
        <dbReference type="ARBA" id="ARBA00049467"/>
    </source>
</evidence>
<dbReference type="PROSITE" id="PS51675">
    <property type="entry name" value="SAM_MT_TRM10"/>
    <property type="match status" value="1"/>
</dbReference>
<evidence type="ECO:0000256" key="1">
    <source>
        <dbReference type="ARBA" id="ARBA00001917"/>
    </source>
</evidence>
<sequence length="635" mass="73520">MIKLSQDCCKSSFMNDGYMFYKNVLKSPKYIVAPMVAQSELAWRMMARKHGAHLCYTPMISANTFLTSKHYRHEVLQDLSCAEDRPLIVQFCANQVEVFVEAALIVQSYCDGVDLNLGCPQHIARRGFFGSFLQDEWTLLHDIISEARKRLSVGVTAKIRVFPEISKTVEYAQMLEKAGCHILTVHGRTRDQKRENTGLASWSHIKAVKENTKIPVFSNGNIRYFHDVENCLQETGVDGVMVAEGHLTNPMIFKDVHPNVFDIIEEYLEFVNLYPTEMSFVRTHVFNLLSHTLQKHRQMRGMLGGALSIATITRICDRLKRLCHEENESEQLIPESGMSHWMCQPYTRPHASKGGFLTDDTTKNDSTTVSKSAMKKQKKKERNLYKKHQKRLEEHRRRREREKEKQKALLDTDVHKDRILRSNERKQAILDRMEEVMQNDSQSVVVCLDLTWTHKMNDKEINKLSSQLGRMYGSNRCSENPAHLYFSGFERDGHLWNECVRKHDGFESYKIEMESKPYNELFDSSDIVYLTPDAALPLESVEAGKVYVLGGLVDETVTKKLTLDKANELNIERRRLPVQEYMIRSGHHANYSTVYCVNQVFDILLTYHETKDWRKALHAGVPPRKGYIFEERHDS</sequence>
<comment type="caution">
    <text evidence="20">The sequence shown here is derived from an EMBL/GenBank/DDBJ whole genome shotgun (WGS) entry which is preliminary data.</text>
</comment>